<dbReference type="Proteomes" id="UP000036503">
    <property type="component" value="Unassembled WGS sequence"/>
</dbReference>
<sequence>MNVKKIALLLTGIAVIAGSTAFADDQMTIKSSNKDSYEVVQVMKAKDKNYYQYYNSQYGYVIDIPKAATQADVSVNGDGCYFQDPQDDAVFTTYAAKNAMGFSIDELRNMDVGVNGTPSLTTDIKTKNSYAIGWTDGKQSYYHELYLNDKDKSYTAFSVVYPTAKRDKYDKIIAHMARSFVPNGVKM</sequence>
<dbReference type="AlphaFoldDB" id="A0A0J6WPQ4"/>
<evidence type="ECO:0000313" key="2">
    <source>
        <dbReference type="EMBL" id="KMO85390.1"/>
    </source>
</evidence>
<dbReference type="RefSeq" id="WP_048515437.1">
    <property type="nucleotide sequence ID" value="NZ_FUXD01000007.1"/>
</dbReference>
<protein>
    <submittedName>
        <fullName evidence="2">Uncharacterized protein</fullName>
    </submittedName>
</protein>
<evidence type="ECO:0000256" key="1">
    <source>
        <dbReference type="SAM" id="SignalP"/>
    </source>
</evidence>
<gene>
    <name evidence="2" type="ORF">AB840_13835</name>
</gene>
<proteinExistence type="predicted"/>
<reference evidence="2 3" key="1">
    <citation type="submission" date="2015-06" db="EMBL/GenBank/DDBJ databases">
        <title>Draft genome sequence of beer spoilage bacterium Megasphaera cerevisiae type strain 20462.</title>
        <authorList>
            <person name="Kutumbaka K."/>
            <person name="Pasmowitz J."/>
            <person name="Mategko J."/>
            <person name="Reyes D."/>
            <person name="Friedrich A."/>
            <person name="Han S."/>
            <person name="Martens-Habbena W."/>
            <person name="Neal-McKinney J."/>
            <person name="Janagama H.K."/>
            <person name="Nadala C."/>
            <person name="Samadpour M."/>
        </authorList>
    </citation>
    <scope>NUCLEOTIDE SEQUENCE [LARGE SCALE GENOMIC DNA]</scope>
    <source>
        <strain evidence="2 3">DSM 20462</strain>
    </source>
</reference>
<dbReference type="EMBL" id="LEKT01000067">
    <property type="protein sequence ID" value="KMO85390.1"/>
    <property type="molecule type" value="Genomic_DNA"/>
</dbReference>
<feature type="signal peptide" evidence="1">
    <location>
        <begin position="1"/>
        <end position="23"/>
    </location>
</feature>
<evidence type="ECO:0000313" key="3">
    <source>
        <dbReference type="Proteomes" id="UP000036503"/>
    </source>
</evidence>
<dbReference type="InParanoid" id="A0A0J6WPQ4"/>
<accession>A0A0J6WPQ4</accession>
<keyword evidence="1" id="KW-0732">Signal</keyword>
<organism evidence="2 3">
    <name type="scientific">Megasphaera cerevisiae DSM 20462</name>
    <dbReference type="NCBI Taxonomy" id="1122219"/>
    <lineage>
        <taxon>Bacteria</taxon>
        <taxon>Bacillati</taxon>
        <taxon>Bacillota</taxon>
        <taxon>Negativicutes</taxon>
        <taxon>Veillonellales</taxon>
        <taxon>Veillonellaceae</taxon>
        <taxon>Megasphaera</taxon>
    </lineage>
</organism>
<dbReference type="STRING" id="39029.BSR42_12005"/>
<feature type="chain" id="PRO_5030008807" evidence="1">
    <location>
        <begin position="24"/>
        <end position="187"/>
    </location>
</feature>
<comment type="caution">
    <text evidence="2">The sequence shown here is derived from an EMBL/GenBank/DDBJ whole genome shotgun (WGS) entry which is preliminary data.</text>
</comment>
<keyword evidence="3" id="KW-1185">Reference proteome</keyword>
<name>A0A0J6WPQ4_9FIRM</name>
<dbReference type="OrthoDB" id="1623993at2"/>
<dbReference type="PATRIC" id="fig|1122219.3.peg.2986"/>